<dbReference type="GO" id="GO:0045910">
    <property type="term" value="P:negative regulation of DNA recombination"/>
    <property type="evidence" value="ECO:0007669"/>
    <property type="project" value="TreeGrafter"/>
</dbReference>
<feature type="region of interest" description="Disordered" evidence="17">
    <location>
        <begin position="1101"/>
        <end position="1125"/>
    </location>
</feature>
<keyword evidence="5" id="KW-0227">DNA damage</keyword>
<dbReference type="NCBIfam" id="TIGR00604">
    <property type="entry name" value="rad3"/>
    <property type="match status" value="1"/>
</dbReference>
<keyword evidence="8" id="KW-0067">ATP-binding</keyword>
<dbReference type="CDD" id="cd18788">
    <property type="entry name" value="SF2_C_XPD"/>
    <property type="match status" value="1"/>
</dbReference>
<dbReference type="Proteomes" id="UP000019149">
    <property type="component" value="Unassembled WGS sequence"/>
</dbReference>
<dbReference type="GO" id="GO:0005634">
    <property type="term" value="C:nucleus"/>
    <property type="evidence" value="ECO:0007669"/>
    <property type="project" value="UniProtKB-SubCell"/>
</dbReference>
<dbReference type="InterPro" id="IPR006554">
    <property type="entry name" value="Helicase-like_DEXD_c2"/>
</dbReference>
<dbReference type="SMART" id="SM00488">
    <property type="entry name" value="DEXDc2"/>
    <property type="match status" value="1"/>
</dbReference>
<dbReference type="Pfam" id="PF13307">
    <property type="entry name" value="Helicase_C_2"/>
    <property type="match status" value="1"/>
</dbReference>
<evidence type="ECO:0000256" key="1">
    <source>
        <dbReference type="ARBA" id="ARBA00004123"/>
    </source>
</evidence>
<keyword evidence="20" id="KW-1185">Reference proteome</keyword>
<keyword evidence="11" id="KW-0238">DNA-binding</keyword>
<dbReference type="GO" id="GO:0003677">
    <property type="term" value="F:DNA binding"/>
    <property type="evidence" value="ECO:0007669"/>
    <property type="project" value="UniProtKB-KW"/>
</dbReference>
<dbReference type="GeneID" id="36337669"/>
<dbReference type="GO" id="GO:0070182">
    <property type="term" value="F:DNA polymerase binding"/>
    <property type="evidence" value="ECO:0007669"/>
    <property type="project" value="TreeGrafter"/>
</dbReference>
<reference evidence="19 20" key="1">
    <citation type="journal article" date="2013" name="Nat. Genet.">
        <title>The genome of the hydatid tapeworm Echinococcus granulosus.</title>
        <authorList>
            <person name="Zheng H."/>
            <person name="Zhang W."/>
            <person name="Zhang L."/>
            <person name="Zhang Z."/>
            <person name="Li J."/>
            <person name="Lu G."/>
            <person name="Zhu Y."/>
            <person name="Wang Y."/>
            <person name="Huang Y."/>
            <person name="Liu J."/>
            <person name="Kang H."/>
            <person name="Chen J."/>
            <person name="Wang L."/>
            <person name="Chen A."/>
            <person name="Yu S."/>
            <person name="Gao Z."/>
            <person name="Jin L."/>
            <person name="Gu W."/>
            <person name="Wang Z."/>
            <person name="Zhao L."/>
            <person name="Shi B."/>
            <person name="Wen H."/>
            <person name="Lin R."/>
            <person name="Jones M.K."/>
            <person name="Brejova B."/>
            <person name="Vinar T."/>
            <person name="Zhao G."/>
            <person name="McManus D.P."/>
            <person name="Chen Z."/>
            <person name="Zhou Y."/>
            <person name="Wang S."/>
        </authorList>
    </citation>
    <scope>NUCLEOTIDE SEQUENCE [LARGE SCALE GENOMIC DNA]</scope>
</reference>
<protein>
    <recommendedName>
        <fullName evidence="16">Regulator of telomere elongation helicase 1 homolog</fullName>
    </recommendedName>
</protein>
<feature type="region of interest" description="Disordered" evidence="17">
    <location>
        <begin position="842"/>
        <end position="898"/>
    </location>
</feature>
<evidence type="ECO:0000256" key="6">
    <source>
        <dbReference type="ARBA" id="ARBA00022801"/>
    </source>
</evidence>
<dbReference type="PROSITE" id="PS51193">
    <property type="entry name" value="HELICASE_ATP_BIND_2"/>
    <property type="match status" value="1"/>
</dbReference>
<evidence type="ECO:0000259" key="18">
    <source>
        <dbReference type="PROSITE" id="PS51193"/>
    </source>
</evidence>
<sequence length="1125" mass="123283">MPLVSFGEVEVNFPHEPYECQKNYMQSVVDALSQRRHAILESPTGTGKTLCLLCASLGWLEYSLAQQQLKRLEQPWDSTSPCGPLNSSNKFDAPLLIFSSRTHAQLNQAVQAFKNTVYSGRRIGVLGSRDQLCSLPEVLNLETNSAKVYQCRLRVSTRTCEYYRNFDASRDKLLDTMKTSKITDIEDLVKFGRENRACAYYLSREVKSDAEILFMPYNYLLDVKIRTLYGIELTNAVVIFDEAHNIEQVCEDAASATLTSAFVASAIEELRVIGEYIFSLTSGGEGDDIDGLGGLEGIAQPLGRVNRLDISQPTNDGAAAIGLSSVLTLKGQLLELERLLDGLGDSASTTDTIKPGEYVFELLGQAGITINNHGQIQDLIDQIINASISMDGDIFAPHSLQKVFVDNTGGKSSSLLARQRSASCFRVHVKVEFPSMRNFKEITDVWGKNPISIVDGNSGSGRETKNVCLSYWCLTPGRAMHELLELNVRNIILTSGTLYPITSLQAELGLQSAIVLQNPHVVNSDQIHVAVLPKAPDGGTLNSSFEHRANSAYHRSLGLTLMNLFRVVPGGVLVFFPSYALMKMCLDAWQNSDIYNKFLDSKKIFTEPRDKTQFQQITTGYMEAATSTAGGSVLFSVMRGKASEGLDLADQTSRAVVIVGIAYPPQEDPRVKIKMAFLDERRFQADSIKDLPTGRQWYKLQAWRAVNQAVGRVIRHIHDFGAVFLCDERFASPEARSHLPTWMRSSVCVYDSFGPVLKAASEFFRTAQAKYPTFLKGPMKPLPARRSSTPVGHTAPSRLGLALDGGVLRFPSAAGHIATYVGSLSTSSGVSDFLADYSFEEPLPEGEAESSHTSSQSTKPSTSLLDRIYCNVQQPSSEQTSKRPTSDMSSSKGPNSNDDEAFAARLLKRHQTAKRIKLVKQHLNPETGDSVTTPDYLTAVRTLFSRASMGKENHCFEEFKGALSNYKANGTEAGSSSVERVFAALASLFIPLDAPGLLRDFIVFVRDSDKPKYAELCKGLTGLSVTSGENTAASSSDAASTSAFTATKEASPPVSCVRCKKSPITDALRAPCGHICCFSCWRIIIEENLPFSYDDRCGRETTGSADDEAPKKRESSHKISFSSIG</sequence>
<feature type="domain" description="Helicase ATP-binding" evidence="18">
    <location>
        <begin position="7"/>
        <end position="337"/>
    </location>
</feature>
<dbReference type="GO" id="GO:1904430">
    <property type="term" value="P:negative regulation of t-circle formation"/>
    <property type="evidence" value="ECO:0007669"/>
    <property type="project" value="TreeGrafter"/>
</dbReference>
<dbReference type="InterPro" id="IPR013020">
    <property type="entry name" value="Rad3/Chl1-like"/>
</dbReference>
<dbReference type="InterPro" id="IPR014001">
    <property type="entry name" value="Helicase_ATP-bd"/>
</dbReference>
<dbReference type="FunFam" id="3.40.50.300:FF:000431">
    <property type="entry name" value="Regulator of telomere elongation helicase 1"/>
    <property type="match status" value="1"/>
</dbReference>
<dbReference type="SMART" id="SM00491">
    <property type="entry name" value="HELICc2"/>
    <property type="match status" value="1"/>
</dbReference>
<dbReference type="Pfam" id="PF23116">
    <property type="entry name" value="HHD_RTEL1"/>
    <property type="match status" value="1"/>
</dbReference>
<dbReference type="CTD" id="36337669"/>
<evidence type="ECO:0000256" key="16">
    <source>
        <dbReference type="ARBA" id="ARBA00073810"/>
    </source>
</evidence>
<keyword evidence="7 19" id="KW-0347">Helicase</keyword>
<dbReference type="GO" id="GO:0051539">
    <property type="term" value="F:4 iron, 4 sulfur cluster binding"/>
    <property type="evidence" value="ECO:0007669"/>
    <property type="project" value="UniProtKB-KW"/>
</dbReference>
<dbReference type="PANTHER" id="PTHR11472">
    <property type="entry name" value="DNA REPAIR DEAD HELICASE RAD3/XP-D SUBFAMILY MEMBER"/>
    <property type="match status" value="1"/>
</dbReference>
<evidence type="ECO:0000256" key="9">
    <source>
        <dbReference type="ARBA" id="ARBA00023004"/>
    </source>
</evidence>
<dbReference type="PROSITE" id="PS00690">
    <property type="entry name" value="DEAH_ATP_HELICASE"/>
    <property type="match status" value="1"/>
</dbReference>
<evidence type="ECO:0000256" key="11">
    <source>
        <dbReference type="ARBA" id="ARBA00023125"/>
    </source>
</evidence>
<dbReference type="GO" id="GO:0010569">
    <property type="term" value="P:regulation of double-strand break repair via homologous recombination"/>
    <property type="evidence" value="ECO:0007669"/>
    <property type="project" value="TreeGrafter"/>
</dbReference>
<dbReference type="OrthoDB" id="19182at2759"/>
<keyword evidence="13" id="KW-0413">Isomerase</keyword>
<dbReference type="GO" id="GO:0090657">
    <property type="term" value="P:telomeric loop disassembly"/>
    <property type="evidence" value="ECO:0007669"/>
    <property type="project" value="TreeGrafter"/>
</dbReference>
<dbReference type="OMA" id="EDPNTHS"/>
<keyword evidence="6" id="KW-0378">Hydrolase</keyword>
<dbReference type="GO" id="GO:0046872">
    <property type="term" value="F:metal ion binding"/>
    <property type="evidence" value="ECO:0007669"/>
    <property type="project" value="UniProtKB-KW"/>
</dbReference>
<dbReference type="KEGG" id="egl:EGR_01954"/>
<dbReference type="InterPro" id="IPR010614">
    <property type="entry name" value="RAD3-like_helicase_DEAD"/>
</dbReference>
<evidence type="ECO:0000256" key="4">
    <source>
        <dbReference type="ARBA" id="ARBA00022741"/>
    </source>
</evidence>
<dbReference type="GO" id="GO:0003678">
    <property type="term" value="F:DNA helicase activity"/>
    <property type="evidence" value="ECO:0007669"/>
    <property type="project" value="InterPro"/>
</dbReference>
<comment type="catalytic activity">
    <reaction evidence="15">
        <text>ATP + H2O = ADP + phosphate + H(+)</text>
        <dbReference type="Rhea" id="RHEA:13065"/>
        <dbReference type="ChEBI" id="CHEBI:15377"/>
        <dbReference type="ChEBI" id="CHEBI:15378"/>
        <dbReference type="ChEBI" id="CHEBI:30616"/>
        <dbReference type="ChEBI" id="CHEBI:43474"/>
        <dbReference type="ChEBI" id="CHEBI:456216"/>
    </reaction>
</comment>
<evidence type="ECO:0000256" key="13">
    <source>
        <dbReference type="ARBA" id="ARBA00023235"/>
    </source>
</evidence>
<dbReference type="GO" id="GO:0006281">
    <property type="term" value="P:DNA repair"/>
    <property type="evidence" value="ECO:0007669"/>
    <property type="project" value="UniProtKB-KW"/>
</dbReference>
<comment type="subcellular location">
    <subcellularLocation>
        <location evidence="1">Nucleus</location>
    </subcellularLocation>
</comment>
<dbReference type="GO" id="GO:0016818">
    <property type="term" value="F:hydrolase activity, acting on acid anhydrides, in phosphorus-containing anhydrides"/>
    <property type="evidence" value="ECO:0007669"/>
    <property type="project" value="InterPro"/>
</dbReference>
<dbReference type="InterPro" id="IPR057498">
    <property type="entry name" value="Rtel1_ARCH"/>
</dbReference>
<dbReference type="Pfam" id="PF06733">
    <property type="entry name" value="DEAD_2"/>
    <property type="match status" value="1"/>
</dbReference>
<evidence type="ECO:0000256" key="10">
    <source>
        <dbReference type="ARBA" id="ARBA00023014"/>
    </source>
</evidence>
<feature type="compositionally biased region" description="Basic and acidic residues" evidence="17">
    <location>
        <begin position="1108"/>
        <end position="1117"/>
    </location>
</feature>
<keyword evidence="4" id="KW-0547">Nucleotide-binding</keyword>
<dbReference type="InterPro" id="IPR045028">
    <property type="entry name" value="DinG/Rad3-like"/>
</dbReference>
<keyword evidence="2" id="KW-0004">4Fe-4S</keyword>
<evidence type="ECO:0000256" key="17">
    <source>
        <dbReference type="SAM" id="MobiDB-lite"/>
    </source>
</evidence>
<feature type="compositionally biased region" description="Low complexity" evidence="17">
    <location>
        <begin position="851"/>
        <end position="863"/>
    </location>
</feature>
<dbReference type="InterPro" id="IPR002464">
    <property type="entry name" value="DNA/RNA_helicase_DEAH_CS"/>
</dbReference>
<name>W6UNF6_ECHGR</name>
<proteinExistence type="predicted"/>
<evidence type="ECO:0000256" key="12">
    <source>
        <dbReference type="ARBA" id="ARBA00023204"/>
    </source>
</evidence>
<keyword evidence="3" id="KW-0479">Metal-binding</keyword>
<evidence type="ECO:0000256" key="2">
    <source>
        <dbReference type="ARBA" id="ARBA00022485"/>
    </source>
</evidence>
<keyword evidence="14" id="KW-0539">Nucleus</keyword>
<keyword evidence="10" id="KW-0411">Iron-sulfur</keyword>
<evidence type="ECO:0000256" key="3">
    <source>
        <dbReference type="ARBA" id="ARBA00022723"/>
    </source>
</evidence>
<evidence type="ECO:0000256" key="5">
    <source>
        <dbReference type="ARBA" id="ARBA00022763"/>
    </source>
</evidence>
<dbReference type="Pfam" id="PF23109">
    <property type="entry name" value="ARCH_RTEL1"/>
    <property type="match status" value="1"/>
</dbReference>
<dbReference type="SMART" id="SM00487">
    <property type="entry name" value="DEXDc"/>
    <property type="match status" value="1"/>
</dbReference>
<dbReference type="SUPFAM" id="SSF52540">
    <property type="entry name" value="P-loop containing nucleoside triphosphate hydrolases"/>
    <property type="match status" value="1"/>
</dbReference>
<feature type="compositionally biased region" description="Polar residues" evidence="17">
    <location>
        <begin position="886"/>
        <end position="896"/>
    </location>
</feature>
<dbReference type="InterPro" id="IPR027417">
    <property type="entry name" value="P-loop_NTPase"/>
</dbReference>
<evidence type="ECO:0000256" key="15">
    <source>
        <dbReference type="ARBA" id="ARBA00049360"/>
    </source>
</evidence>
<evidence type="ECO:0000256" key="14">
    <source>
        <dbReference type="ARBA" id="ARBA00023242"/>
    </source>
</evidence>
<keyword evidence="9" id="KW-0408">Iron</keyword>
<dbReference type="InterPro" id="IPR006555">
    <property type="entry name" value="ATP-dep_Helicase_C"/>
</dbReference>
<dbReference type="InterPro" id="IPR014013">
    <property type="entry name" value="Helic_SF1/SF2_ATP-bd_DinG/Rad3"/>
</dbReference>
<dbReference type="EMBL" id="APAU02000008">
    <property type="protein sequence ID" value="EUB63150.1"/>
    <property type="molecule type" value="Genomic_DNA"/>
</dbReference>
<accession>W6UNF6</accession>
<evidence type="ECO:0000256" key="8">
    <source>
        <dbReference type="ARBA" id="ARBA00022840"/>
    </source>
</evidence>
<keyword evidence="12" id="KW-0234">DNA repair</keyword>
<evidence type="ECO:0000313" key="20">
    <source>
        <dbReference type="Proteomes" id="UP000019149"/>
    </source>
</evidence>
<evidence type="ECO:0000313" key="19">
    <source>
        <dbReference type="EMBL" id="EUB63150.1"/>
    </source>
</evidence>
<dbReference type="AlphaFoldDB" id="W6UNF6"/>
<dbReference type="STRING" id="6210.W6UNF6"/>
<dbReference type="RefSeq" id="XP_024354346.1">
    <property type="nucleotide sequence ID" value="XM_024491203.1"/>
</dbReference>
<comment type="caution">
    <text evidence="19">The sequence shown here is derived from an EMBL/GenBank/DDBJ whole genome shotgun (WGS) entry which is preliminary data.</text>
</comment>
<organism evidence="19 20">
    <name type="scientific">Echinococcus granulosus</name>
    <name type="common">Hydatid tapeworm</name>
    <dbReference type="NCBI Taxonomy" id="6210"/>
    <lineage>
        <taxon>Eukaryota</taxon>
        <taxon>Metazoa</taxon>
        <taxon>Spiralia</taxon>
        <taxon>Lophotrochozoa</taxon>
        <taxon>Platyhelminthes</taxon>
        <taxon>Cestoda</taxon>
        <taxon>Eucestoda</taxon>
        <taxon>Cyclophyllidea</taxon>
        <taxon>Taeniidae</taxon>
        <taxon>Echinococcus</taxon>
        <taxon>Echinococcus granulosus group</taxon>
    </lineage>
</organism>
<dbReference type="Gene3D" id="3.40.50.300">
    <property type="entry name" value="P-loop containing nucleotide triphosphate hydrolases"/>
    <property type="match status" value="2"/>
</dbReference>
<evidence type="ECO:0000256" key="7">
    <source>
        <dbReference type="ARBA" id="ARBA00022806"/>
    </source>
</evidence>
<dbReference type="GO" id="GO:0005524">
    <property type="term" value="F:ATP binding"/>
    <property type="evidence" value="ECO:0007669"/>
    <property type="project" value="UniProtKB-KW"/>
</dbReference>
<dbReference type="PANTHER" id="PTHR11472:SF34">
    <property type="entry name" value="REGULATOR OF TELOMERE ELONGATION HELICASE 1"/>
    <property type="match status" value="1"/>
</dbReference>
<gene>
    <name evidence="19" type="ORF">EGR_01954</name>
</gene>